<evidence type="ECO:0000256" key="1">
    <source>
        <dbReference type="SAM" id="MobiDB-lite"/>
    </source>
</evidence>
<gene>
    <name evidence="2" type="ORF">PHISCL_05425</name>
</gene>
<dbReference type="Gene3D" id="3.40.50.720">
    <property type="entry name" value="NAD(P)-binding Rossmann-like Domain"/>
    <property type="match status" value="1"/>
</dbReference>
<dbReference type="InterPro" id="IPR036291">
    <property type="entry name" value="NAD(P)-bd_dom_sf"/>
</dbReference>
<name>A0A3A2ZGW8_9EURO</name>
<evidence type="ECO:0000313" key="3">
    <source>
        <dbReference type="Proteomes" id="UP000266188"/>
    </source>
</evidence>
<keyword evidence="3" id="KW-1185">Reference proteome</keyword>
<comment type="caution">
    <text evidence="2">The sequence shown here is derived from an EMBL/GenBank/DDBJ whole genome shotgun (WGS) entry which is preliminary data.</text>
</comment>
<protein>
    <submittedName>
        <fullName evidence="2">Uncharacterized protein</fullName>
    </submittedName>
</protein>
<evidence type="ECO:0000313" key="2">
    <source>
        <dbReference type="EMBL" id="RJE22246.1"/>
    </source>
</evidence>
<accession>A0A3A2ZGW8</accession>
<dbReference type="SUPFAM" id="SSF51735">
    <property type="entry name" value="NAD(P)-binding Rossmann-fold domains"/>
    <property type="match status" value="1"/>
</dbReference>
<dbReference type="Proteomes" id="UP000266188">
    <property type="component" value="Unassembled WGS sequence"/>
</dbReference>
<dbReference type="AlphaFoldDB" id="A0A3A2ZGW8"/>
<organism evidence="2 3">
    <name type="scientific">Aspergillus sclerotialis</name>
    <dbReference type="NCBI Taxonomy" id="2070753"/>
    <lineage>
        <taxon>Eukaryota</taxon>
        <taxon>Fungi</taxon>
        <taxon>Dikarya</taxon>
        <taxon>Ascomycota</taxon>
        <taxon>Pezizomycotina</taxon>
        <taxon>Eurotiomycetes</taxon>
        <taxon>Eurotiomycetidae</taxon>
        <taxon>Eurotiales</taxon>
        <taxon>Aspergillaceae</taxon>
        <taxon>Aspergillus</taxon>
        <taxon>Aspergillus subgen. Polypaecilum</taxon>
    </lineage>
</organism>
<dbReference type="EMBL" id="MVGC01000178">
    <property type="protein sequence ID" value="RJE22246.1"/>
    <property type="molecule type" value="Genomic_DNA"/>
</dbReference>
<sequence>MGSLGQTVLDQCIIHGFGYLGSRITGVIEGTRRVQKTWKSADDIPFRIVAIVERDPGRLASAKATHPEIPCFEDIKAALAVTAGPSTFIKDFTSPIGRERLLDAAKQAGVPALLEKPLSTPGVNVSLAGRENDASVSMSEAFNPVIRALADKLAEDALEIHSLSFVRVNSVSLQRLMDPSSRQDIIGGSFVDKMAHDVHLLVSGALLGPANVDFGSPQINEIAFDLLNSKESNEVSFSSLNGTPLSPKDAAAPNSNPSDMTVDLSMQLQMNGRSIPTRWIASWCGVPNDLATRLGIPAVHVEAARVVTPGDPNAVGRAAYARSNMKLIVCNYINKAGEEVQLISNIQARGPVSAWLVERRNGEANRIPIRYCVSIVESMKEFSRNFRARGYLNLASIEEADRTVLDIRAKFRKPLEKELSIARSLSILDRNHGGQLECGKN</sequence>
<dbReference type="OrthoDB" id="5079741at2759"/>
<feature type="region of interest" description="Disordered" evidence="1">
    <location>
        <begin position="237"/>
        <end position="256"/>
    </location>
</feature>
<reference evidence="3" key="1">
    <citation type="submission" date="2017-02" db="EMBL/GenBank/DDBJ databases">
        <authorList>
            <person name="Tafer H."/>
            <person name="Lopandic K."/>
        </authorList>
    </citation>
    <scope>NUCLEOTIDE SEQUENCE [LARGE SCALE GENOMIC DNA]</scope>
    <source>
        <strain evidence="3">CBS 366.77</strain>
    </source>
</reference>
<proteinExistence type="predicted"/>